<reference evidence="1" key="1">
    <citation type="submission" date="2020-05" db="EMBL/GenBank/DDBJ databases">
        <title>Large-scale comparative analyses of tick genomes elucidate their genetic diversity and vector capacities.</title>
        <authorList>
            <person name="Jia N."/>
            <person name="Wang J."/>
            <person name="Shi W."/>
            <person name="Du L."/>
            <person name="Sun Y."/>
            <person name="Zhan W."/>
            <person name="Jiang J."/>
            <person name="Wang Q."/>
            <person name="Zhang B."/>
            <person name="Ji P."/>
            <person name="Sakyi L.B."/>
            <person name="Cui X."/>
            <person name="Yuan T."/>
            <person name="Jiang B."/>
            <person name="Yang W."/>
            <person name="Lam T.T.-Y."/>
            <person name="Chang Q."/>
            <person name="Ding S."/>
            <person name="Wang X."/>
            <person name="Zhu J."/>
            <person name="Ruan X."/>
            <person name="Zhao L."/>
            <person name="Wei J."/>
            <person name="Que T."/>
            <person name="Du C."/>
            <person name="Cheng J."/>
            <person name="Dai P."/>
            <person name="Han X."/>
            <person name="Huang E."/>
            <person name="Gao Y."/>
            <person name="Liu J."/>
            <person name="Shao H."/>
            <person name="Ye R."/>
            <person name="Li L."/>
            <person name="Wei W."/>
            <person name="Wang X."/>
            <person name="Wang C."/>
            <person name="Yang T."/>
            <person name="Huo Q."/>
            <person name="Li W."/>
            <person name="Guo W."/>
            <person name="Chen H."/>
            <person name="Zhou L."/>
            <person name="Ni X."/>
            <person name="Tian J."/>
            <person name="Zhou Y."/>
            <person name="Sheng Y."/>
            <person name="Liu T."/>
            <person name="Pan Y."/>
            <person name="Xia L."/>
            <person name="Li J."/>
            <person name="Zhao F."/>
            <person name="Cao W."/>
        </authorList>
    </citation>
    <scope>NUCLEOTIDE SEQUENCE</scope>
    <source>
        <strain evidence="1">Dsil-2018</strain>
    </source>
</reference>
<dbReference type="Proteomes" id="UP000821865">
    <property type="component" value="Chromosome 8"/>
</dbReference>
<name>A0ACB8C8C4_DERSI</name>
<gene>
    <name evidence="1" type="ORF">HPB49_008004</name>
</gene>
<sequence>MSRSPWSLRQRSRFHDRCVPYHLDPAHRVATWTALDSTNNSIGWVSRLPWELPPRPLIGDSPELVPEPFLGLCSPSAIQPSRLLSTRPRKPASSVPYAARRRSPAALITQELSTGIGSPQLRFIILAFCLPLPAPWRPPLHYSVACAPTFFGTRS</sequence>
<organism evidence="1 2">
    <name type="scientific">Dermacentor silvarum</name>
    <name type="common">Tick</name>
    <dbReference type="NCBI Taxonomy" id="543639"/>
    <lineage>
        <taxon>Eukaryota</taxon>
        <taxon>Metazoa</taxon>
        <taxon>Ecdysozoa</taxon>
        <taxon>Arthropoda</taxon>
        <taxon>Chelicerata</taxon>
        <taxon>Arachnida</taxon>
        <taxon>Acari</taxon>
        <taxon>Parasitiformes</taxon>
        <taxon>Ixodida</taxon>
        <taxon>Ixodoidea</taxon>
        <taxon>Ixodidae</taxon>
        <taxon>Rhipicephalinae</taxon>
        <taxon>Dermacentor</taxon>
    </lineage>
</organism>
<protein>
    <submittedName>
        <fullName evidence="1">Uncharacterized protein</fullName>
    </submittedName>
</protein>
<accession>A0ACB8C8C4</accession>
<evidence type="ECO:0000313" key="2">
    <source>
        <dbReference type="Proteomes" id="UP000821865"/>
    </source>
</evidence>
<evidence type="ECO:0000313" key="1">
    <source>
        <dbReference type="EMBL" id="KAH7937129.1"/>
    </source>
</evidence>
<keyword evidence="2" id="KW-1185">Reference proteome</keyword>
<comment type="caution">
    <text evidence="1">The sequence shown here is derived from an EMBL/GenBank/DDBJ whole genome shotgun (WGS) entry which is preliminary data.</text>
</comment>
<dbReference type="EMBL" id="CM023477">
    <property type="protein sequence ID" value="KAH7937129.1"/>
    <property type="molecule type" value="Genomic_DNA"/>
</dbReference>
<proteinExistence type="predicted"/>